<comment type="similarity">
    <text evidence="2">Belongs to the POC5 family.</text>
</comment>
<reference evidence="13 14" key="1">
    <citation type="submission" date="2024-03" db="EMBL/GenBank/DDBJ databases">
        <title>Complete genome sequence of the green alga Chloropicon roscoffensis RCC1871.</title>
        <authorList>
            <person name="Lemieux C."/>
            <person name="Pombert J.-F."/>
            <person name="Otis C."/>
            <person name="Turmel M."/>
        </authorList>
    </citation>
    <scope>NUCLEOTIDE SEQUENCE [LARGE SCALE GENOMIC DNA]</scope>
    <source>
        <strain evidence="13 14">RCC1871</strain>
    </source>
</reference>
<dbReference type="AlphaFoldDB" id="A0AAX4P3U7"/>
<keyword evidence="14" id="KW-1185">Reference proteome</keyword>
<keyword evidence="6 11" id="KW-0175">Coiled coil</keyword>
<evidence type="ECO:0000256" key="4">
    <source>
        <dbReference type="ARBA" id="ARBA00022490"/>
    </source>
</evidence>
<evidence type="ECO:0000256" key="1">
    <source>
        <dbReference type="ARBA" id="ARBA00004114"/>
    </source>
</evidence>
<dbReference type="InterPro" id="IPR033351">
    <property type="entry name" value="POC5"/>
</dbReference>
<evidence type="ECO:0000256" key="10">
    <source>
        <dbReference type="ARBA" id="ARBA00049959"/>
    </source>
</evidence>
<evidence type="ECO:0000256" key="12">
    <source>
        <dbReference type="SAM" id="MobiDB-lite"/>
    </source>
</evidence>
<comment type="subcellular location">
    <subcellularLocation>
        <location evidence="1">Cytoplasm</location>
        <location evidence="1">Cytoskeleton</location>
        <location evidence="1">Microtubule organizing center</location>
        <location evidence="1">Centrosome</location>
        <location evidence="1">Centriole</location>
    </subcellularLocation>
</comment>
<dbReference type="PANTHER" id="PTHR28618:SF1">
    <property type="entry name" value="CENTROSOMAL PROTEIN POC5"/>
    <property type="match status" value="1"/>
</dbReference>
<organism evidence="13 14">
    <name type="scientific">Chloropicon roscoffensis</name>
    <dbReference type="NCBI Taxonomy" id="1461544"/>
    <lineage>
        <taxon>Eukaryota</taxon>
        <taxon>Viridiplantae</taxon>
        <taxon>Chlorophyta</taxon>
        <taxon>Chloropicophyceae</taxon>
        <taxon>Chloropicales</taxon>
        <taxon>Chloropicaceae</taxon>
        <taxon>Chloropicon</taxon>
    </lineage>
</organism>
<keyword evidence="4" id="KW-0963">Cytoplasm</keyword>
<feature type="region of interest" description="Disordered" evidence="12">
    <location>
        <begin position="23"/>
        <end position="67"/>
    </location>
</feature>
<evidence type="ECO:0000313" key="13">
    <source>
        <dbReference type="EMBL" id="WZN60542.1"/>
    </source>
</evidence>
<evidence type="ECO:0000256" key="2">
    <source>
        <dbReference type="ARBA" id="ARBA00010411"/>
    </source>
</evidence>
<proteinExistence type="inferred from homology"/>
<evidence type="ECO:0000256" key="6">
    <source>
        <dbReference type="ARBA" id="ARBA00023054"/>
    </source>
</evidence>
<keyword evidence="7" id="KW-0206">Cytoskeleton</keyword>
<keyword evidence="5" id="KW-0677">Repeat</keyword>
<accession>A0AAX4P3U7</accession>
<evidence type="ECO:0000256" key="8">
    <source>
        <dbReference type="ARBA" id="ARBA00023306"/>
    </source>
</evidence>
<feature type="coiled-coil region" evidence="11">
    <location>
        <begin position="251"/>
        <end position="292"/>
    </location>
</feature>
<sequence>MEGERFQDIPASLAMSTQKLGELDLEQNPGSSSKASSRDGAEEAVAATSPAEVVEATTSSKPAQKRAASAEVDIDATEINMQQYPPEDQLDLEIDKLVYVVEEHAHTLKKALVNRYMGMRKKWHDHEIERIGEEKKAFEEELALKQAELDREKYAVHVHKQNEAKAKRVTTKAIELIFIANQRLKNFTTVAHFFKVWREQPKKRRLFLKAIDKIKTKISTQIMRKHFQLWRRWNRETVRTRIEEVIHQRFEKGFNDEREDLQNQIAAYKSELEAMQKQLGDAVQAREKIEKDMKQSFMRGLCAMNIEAMSIMKKGSFNSLSSIIPTEVEEEE</sequence>
<evidence type="ECO:0000256" key="3">
    <source>
        <dbReference type="ARBA" id="ARBA00014910"/>
    </source>
</evidence>
<dbReference type="Proteomes" id="UP001472866">
    <property type="component" value="Chromosome 03"/>
</dbReference>
<comment type="function">
    <text evidence="10">Essential for the assembly of the distal half of centrioles, required for centriole elongation. Acts as a negative regulator of centriole elongation.</text>
</comment>
<evidence type="ECO:0000256" key="5">
    <source>
        <dbReference type="ARBA" id="ARBA00022737"/>
    </source>
</evidence>
<dbReference type="EMBL" id="CP151503">
    <property type="protein sequence ID" value="WZN60542.1"/>
    <property type="molecule type" value="Genomic_DNA"/>
</dbReference>
<dbReference type="PANTHER" id="PTHR28618">
    <property type="entry name" value="CENTROSOMAL PROTEIN POC5"/>
    <property type="match status" value="1"/>
</dbReference>
<gene>
    <name evidence="13" type="ORF">HKI87_03g20760</name>
</gene>
<name>A0AAX4P3U7_9CHLO</name>
<dbReference type="GO" id="GO:0005814">
    <property type="term" value="C:centriole"/>
    <property type="evidence" value="ECO:0007669"/>
    <property type="project" value="UniProtKB-SubCell"/>
</dbReference>
<evidence type="ECO:0000256" key="7">
    <source>
        <dbReference type="ARBA" id="ARBA00023212"/>
    </source>
</evidence>
<evidence type="ECO:0000256" key="11">
    <source>
        <dbReference type="SAM" id="Coils"/>
    </source>
</evidence>
<evidence type="ECO:0000256" key="9">
    <source>
        <dbReference type="ARBA" id="ARBA00031694"/>
    </source>
</evidence>
<protein>
    <recommendedName>
        <fullName evidence="3">Centrosomal protein POC5</fullName>
    </recommendedName>
    <alternativeName>
        <fullName evidence="9">Protein of centriole 5</fullName>
    </alternativeName>
</protein>
<keyword evidence="8" id="KW-0131">Cell cycle</keyword>
<evidence type="ECO:0000313" key="14">
    <source>
        <dbReference type="Proteomes" id="UP001472866"/>
    </source>
</evidence>